<keyword evidence="2" id="KW-1185">Reference proteome</keyword>
<proteinExistence type="predicted"/>
<accession>A0A9E7I3J7</accession>
<dbReference type="EMBL" id="CP097510">
    <property type="protein sequence ID" value="URE40812.1"/>
    <property type="molecule type" value="Genomic_DNA"/>
</dbReference>
<evidence type="ECO:0000313" key="1">
    <source>
        <dbReference type="EMBL" id="URE40812.1"/>
    </source>
</evidence>
<name>A0A9E7I3J7_9LILI</name>
<protein>
    <submittedName>
        <fullName evidence="1">Uncharacterized protein</fullName>
    </submittedName>
</protein>
<sequence>MALNPVASDPLTSFDPDRQLAVLMLTWDILDASNRIGYTLFFPTFLDCFVVKKMILVMASFEDAYWKY</sequence>
<dbReference type="AlphaFoldDB" id="A0A9E7I3J7"/>
<organism evidence="1 2">
    <name type="scientific">Musa troglodytarum</name>
    <name type="common">fe'i banana</name>
    <dbReference type="NCBI Taxonomy" id="320322"/>
    <lineage>
        <taxon>Eukaryota</taxon>
        <taxon>Viridiplantae</taxon>
        <taxon>Streptophyta</taxon>
        <taxon>Embryophyta</taxon>
        <taxon>Tracheophyta</taxon>
        <taxon>Spermatophyta</taxon>
        <taxon>Magnoliopsida</taxon>
        <taxon>Liliopsida</taxon>
        <taxon>Zingiberales</taxon>
        <taxon>Musaceae</taxon>
        <taxon>Musa</taxon>
    </lineage>
</organism>
<dbReference type="Proteomes" id="UP001055439">
    <property type="component" value="Chromosome 8"/>
</dbReference>
<gene>
    <name evidence="1" type="ORF">MUK42_16494</name>
</gene>
<reference evidence="1" key="1">
    <citation type="submission" date="2022-05" db="EMBL/GenBank/DDBJ databases">
        <title>The Musa troglodytarum L. genome provides insights into the mechanism of non-climacteric behaviour and enrichment of carotenoids.</title>
        <authorList>
            <person name="Wang J."/>
        </authorList>
    </citation>
    <scope>NUCLEOTIDE SEQUENCE</scope>
    <source>
        <tissue evidence="1">Leaf</tissue>
    </source>
</reference>
<evidence type="ECO:0000313" key="2">
    <source>
        <dbReference type="Proteomes" id="UP001055439"/>
    </source>
</evidence>